<organism evidence="1 3">
    <name type="scientific">Holdemania massiliensis</name>
    <dbReference type="NCBI Taxonomy" id="1468449"/>
    <lineage>
        <taxon>Bacteria</taxon>
        <taxon>Bacillati</taxon>
        <taxon>Bacillota</taxon>
        <taxon>Erysipelotrichia</taxon>
        <taxon>Erysipelotrichales</taxon>
        <taxon>Erysipelotrichaceae</taxon>
        <taxon>Holdemania</taxon>
    </lineage>
</organism>
<gene>
    <name evidence="2" type="ORF">GKD88_03510</name>
    <name evidence="1" type="ORF">GKE08_04780</name>
</gene>
<evidence type="ECO:0000313" key="3">
    <source>
        <dbReference type="Proteomes" id="UP000433575"/>
    </source>
</evidence>
<accession>A0A6N7S4S7</accession>
<dbReference type="OrthoDB" id="1649196at2"/>
<evidence type="ECO:0000313" key="2">
    <source>
        <dbReference type="EMBL" id="MSC32182.1"/>
    </source>
</evidence>
<dbReference type="EMBL" id="WKPI01000003">
    <property type="protein sequence ID" value="MSC32182.1"/>
    <property type="molecule type" value="Genomic_DNA"/>
</dbReference>
<proteinExistence type="predicted"/>
<dbReference type="EMBL" id="WKPJ01000004">
    <property type="protein sequence ID" value="MSA88635.1"/>
    <property type="molecule type" value="Genomic_DNA"/>
</dbReference>
<protein>
    <submittedName>
        <fullName evidence="1">DUF3284 domain-containing protein</fullName>
    </submittedName>
</protein>
<evidence type="ECO:0000313" key="4">
    <source>
        <dbReference type="Proteomes" id="UP000480929"/>
    </source>
</evidence>
<dbReference type="Proteomes" id="UP000433575">
    <property type="component" value="Unassembled WGS sequence"/>
</dbReference>
<evidence type="ECO:0000313" key="1">
    <source>
        <dbReference type="EMBL" id="MSA88635.1"/>
    </source>
</evidence>
<dbReference type="Pfam" id="PF11687">
    <property type="entry name" value="DUF3284"/>
    <property type="match status" value="1"/>
</dbReference>
<dbReference type="RefSeq" id="WP_154238143.1">
    <property type="nucleotide sequence ID" value="NZ_CALJPI010000240.1"/>
</dbReference>
<dbReference type="InterPro" id="IPR021701">
    <property type="entry name" value="DUF3284"/>
</dbReference>
<name>A0A6N7S4S7_9FIRM</name>
<keyword evidence="4" id="KW-1185">Reference proteome</keyword>
<sequence length="147" mass="17426">MQIQHQFPCSAVQFFNFMARRIAQDVQIETDKKLTIAQIHQGLKYDKKIVVSDKKQRIGKAELTIFDKPAHVQLRVDMFDGTQIIDTQCQPLDEHGCKVVYSEEFRPANMEKKLAVWSLSWMGRRKNEKKLQRLMEQWEKEIRQLYG</sequence>
<dbReference type="Proteomes" id="UP000480929">
    <property type="component" value="Unassembled WGS sequence"/>
</dbReference>
<dbReference type="AlphaFoldDB" id="A0A6N7S4S7"/>
<reference evidence="3 4" key="1">
    <citation type="journal article" date="2019" name="Nat. Med.">
        <title>A library of human gut bacterial isolates paired with longitudinal multiomics data enables mechanistic microbiome research.</title>
        <authorList>
            <person name="Poyet M."/>
            <person name="Groussin M."/>
            <person name="Gibbons S.M."/>
            <person name="Avila-Pacheco J."/>
            <person name="Jiang X."/>
            <person name="Kearney S.M."/>
            <person name="Perrotta A.R."/>
            <person name="Berdy B."/>
            <person name="Zhao S."/>
            <person name="Lieberman T.D."/>
            <person name="Swanson P.K."/>
            <person name="Smith M."/>
            <person name="Roesemann S."/>
            <person name="Alexander J.E."/>
            <person name="Rich S.A."/>
            <person name="Livny J."/>
            <person name="Vlamakis H."/>
            <person name="Clish C."/>
            <person name="Bullock K."/>
            <person name="Deik A."/>
            <person name="Scott J."/>
            <person name="Pierce K.A."/>
            <person name="Xavier R.J."/>
            <person name="Alm E.J."/>
        </authorList>
    </citation>
    <scope>NUCLEOTIDE SEQUENCE [LARGE SCALE GENOMIC DNA]</scope>
    <source>
        <strain evidence="1 3">BIOML-A4</strain>
        <strain evidence="2 4">BIOML-A5</strain>
    </source>
</reference>
<comment type="caution">
    <text evidence="1">The sequence shown here is derived from an EMBL/GenBank/DDBJ whole genome shotgun (WGS) entry which is preliminary data.</text>
</comment>